<feature type="region of interest" description="Disordered" evidence="1">
    <location>
        <begin position="26"/>
        <end position="78"/>
    </location>
</feature>
<sequence length="160" mass="17072">MDLFAFIRHSNPTKVQIGERELAEHEVGLPKMTKGRTLPLSPPATTAPEDSGDSIDKDANGSTYPPKKLRDDHHSLLPNTGGKSLAALHGLVPDGSAIPSCATTPLIAAFVAHVSDVGPLDSVCGLNFRTCPLHVRYVVSSDRSRHSGSYSETISFVRST</sequence>
<reference evidence="2" key="1">
    <citation type="journal article" date="2019" name="Sci. Rep.">
        <title>Draft genome of Tanacetum cinerariifolium, the natural source of mosquito coil.</title>
        <authorList>
            <person name="Yamashiro T."/>
            <person name="Shiraishi A."/>
            <person name="Satake H."/>
            <person name="Nakayama K."/>
        </authorList>
    </citation>
    <scope>NUCLEOTIDE SEQUENCE</scope>
</reference>
<feature type="compositionally biased region" description="Low complexity" evidence="1">
    <location>
        <begin position="37"/>
        <end position="48"/>
    </location>
</feature>
<dbReference type="AlphaFoldDB" id="A0A699QD17"/>
<gene>
    <name evidence="2" type="ORF">Tci_837589</name>
</gene>
<proteinExistence type="predicted"/>
<name>A0A699QD17_TANCI</name>
<evidence type="ECO:0000313" key="2">
    <source>
        <dbReference type="EMBL" id="GFC65619.1"/>
    </source>
</evidence>
<protein>
    <submittedName>
        <fullName evidence="2">Uncharacterized protein</fullName>
    </submittedName>
</protein>
<feature type="non-terminal residue" evidence="2">
    <location>
        <position position="160"/>
    </location>
</feature>
<organism evidence="2">
    <name type="scientific">Tanacetum cinerariifolium</name>
    <name type="common">Dalmatian daisy</name>
    <name type="synonym">Chrysanthemum cinerariifolium</name>
    <dbReference type="NCBI Taxonomy" id="118510"/>
    <lineage>
        <taxon>Eukaryota</taxon>
        <taxon>Viridiplantae</taxon>
        <taxon>Streptophyta</taxon>
        <taxon>Embryophyta</taxon>
        <taxon>Tracheophyta</taxon>
        <taxon>Spermatophyta</taxon>
        <taxon>Magnoliopsida</taxon>
        <taxon>eudicotyledons</taxon>
        <taxon>Gunneridae</taxon>
        <taxon>Pentapetalae</taxon>
        <taxon>asterids</taxon>
        <taxon>campanulids</taxon>
        <taxon>Asterales</taxon>
        <taxon>Asteraceae</taxon>
        <taxon>Asteroideae</taxon>
        <taxon>Anthemideae</taxon>
        <taxon>Anthemidinae</taxon>
        <taxon>Tanacetum</taxon>
    </lineage>
</organism>
<comment type="caution">
    <text evidence="2">The sequence shown here is derived from an EMBL/GenBank/DDBJ whole genome shotgun (WGS) entry which is preliminary data.</text>
</comment>
<dbReference type="EMBL" id="BKCJ011007491">
    <property type="protein sequence ID" value="GFC65619.1"/>
    <property type="molecule type" value="Genomic_DNA"/>
</dbReference>
<accession>A0A699QD17</accession>
<evidence type="ECO:0000256" key="1">
    <source>
        <dbReference type="SAM" id="MobiDB-lite"/>
    </source>
</evidence>